<keyword evidence="6" id="KW-1185">Reference proteome</keyword>
<evidence type="ECO:0000313" key="5">
    <source>
        <dbReference type="EMBL" id="KOO51819.1"/>
    </source>
</evidence>
<feature type="domain" description="Beta-ketoacyl-[acyl-carrier-protein] synthase III N-terminal" evidence="4">
    <location>
        <begin position="112"/>
        <end position="184"/>
    </location>
</feature>
<evidence type="ECO:0000256" key="1">
    <source>
        <dbReference type="ARBA" id="ARBA00022679"/>
    </source>
</evidence>
<reference evidence="6" key="1">
    <citation type="submission" date="2015-08" db="EMBL/GenBank/DDBJ databases">
        <title>Fjat-10028 dsm 16317.</title>
        <authorList>
            <person name="Liu B."/>
            <person name="Wang J."/>
            <person name="Zhu Y."/>
            <person name="Liu G."/>
            <person name="Chen Q."/>
            <person name="Chen Z."/>
            <person name="Lan J."/>
            <person name="Che J."/>
            <person name="Ge C."/>
            <person name="Shi H."/>
            <person name="Pan Z."/>
            <person name="Liu X."/>
        </authorList>
    </citation>
    <scope>NUCLEOTIDE SEQUENCE [LARGE SCALE GENOMIC DNA]</scope>
    <source>
        <strain evidence="6">DSM 16317</strain>
    </source>
</reference>
<evidence type="ECO:0000256" key="2">
    <source>
        <dbReference type="ARBA" id="ARBA00023315"/>
    </source>
</evidence>
<dbReference type="RefSeq" id="WP_053415981.1">
    <property type="nucleotide sequence ID" value="NZ_LILB01000001.1"/>
</dbReference>
<proteinExistence type="predicted"/>
<dbReference type="AlphaFoldDB" id="A0A0M0LL96"/>
<evidence type="ECO:0000259" key="3">
    <source>
        <dbReference type="Pfam" id="PF08541"/>
    </source>
</evidence>
<dbReference type="InterPro" id="IPR016039">
    <property type="entry name" value="Thiolase-like"/>
</dbReference>
<dbReference type="PANTHER" id="PTHR34069:SF2">
    <property type="entry name" value="BETA-KETOACYL-[ACYL-CARRIER-PROTEIN] SYNTHASE III"/>
    <property type="match status" value="1"/>
</dbReference>
<comment type="caution">
    <text evidence="5">The sequence shown here is derived from an EMBL/GenBank/DDBJ whole genome shotgun (WGS) entry which is preliminary data.</text>
</comment>
<protein>
    <recommendedName>
        <fullName evidence="7">Beta-ketoacyl-[acyl-carrier-protein] synthase III C-terminal domain-containing protein</fullName>
    </recommendedName>
</protein>
<dbReference type="STRING" id="263475.AMD00_05095"/>
<dbReference type="Pfam" id="PF08541">
    <property type="entry name" value="ACP_syn_III_C"/>
    <property type="match status" value="1"/>
</dbReference>
<accession>A0A0M0LL96</accession>
<evidence type="ECO:0008006" key="7">
    <source>
        <dbReference type="Google" id="ProtNLM"/>
    </source>
</evidence>
<evidence type="ECO:0000259" key="4">
    <source>
        <dbReference type="Pfam" id="PF08545"/>
    </source>
</evidence>
<dbReference type="GeneID" id="301135480"/>
<keyword evidence="1" id="KW-0808">Transferase</keyword>
<dbReference type="EMBL" id="LILB01000001">
    <property type="protein sequence ID" value="KOO51819.1"/>
    <property type="molecule type" value="Genomic_DNA"/>
</dbReference>
<feature type="domain" description="Beta-ketoacyl-[acyl-carrier-protein] synthase III C-terminal" evidence="3">
    <location>
        <begin position="224"/>
        <end position="309"/>
    </location>
</feature>
<dbReference type="Gene3D" id="3.40.47.10">
    <property type="match status" value="2"/>
</dbReference>
<dbReference type="InterPro" id="IPR013747">
    <property type="entry name" value="ACP_syn_III_C"/>
</dbReference>
<dbReference type="GO" id="GO:0006633">
    <property type="term" value="P:fatty acid biosynthetic process"/>
    <property type="evidence" value="ECO:0007669"/>
    <property type="project" value="InterPro"/>
</dbReference>
<dbReference type="SUPFAM" id="SSF53901">
    <property type="entry name" value="Thiolase-like"/>
    <property type="match status" value="1"/>
</dbReference>
<name>A0A0M0LL96_9BACL</name>
<dbReference type="PANTHER" id="PTHR34069">
    <property type="entry name" value="3-OXOACYL-[ACYL-CARRIER-PROTEIN] SYNTHASE 3"/>
    <property type="match status" value="1"/>
</dbReference>
<organism evidence="5 6">
    <name type="scientific">Viridibacillus arvi</name>
    <dbReference type="NCBI Taxonomy" id="263475"/>
    <lineage>
        <taxon>Bacteria</taxon>
        <taxon>Bacillati</taxon>
        <taxon>Bacillota</taxon>
        <taxon>Bacilli</taxon>
        <taxon>Bacillales</taxon>
        <taxon>Caryophanaceae</taxon>
        <taxon>Viridibacillus</taxon>
    </lineage>
</organism>
<gene>
    <name evidence="5" type="ORF">AMD00_05095</name>
</gene>
<dbReference type="Pfam" id="PF08545">
    <property type="entry name" value="ACP_syn_III"/>
    <property type="match status" value="1"/>
</dbReference>
<dbReference type="Proteomes" id="UP000036867">
    <property type="component" value="Unassembled WGS sequence"/>
</dbReference>
<sequence>MIYIDYIENYIPEKVIDISELQEYLNLKNYQIKVFKKIHGLKEIRKEEGSLTKLLSTPILNIFERNSSFRQEIKYIIYCHTIQNVHPFPLDLFKEISEICNIHNTINFSINQQNCASSLVALEIADSLLNSTDKNDKVLLLMGEKVFNPIMQLINNTTILGEASTAVILSRNSNKNIKFIKTKTKILGKYAEGIGISQEEQKQFEKNYVPTLSALIIETVNDLDLELSKISLILPHNVNVSSWKQISKSLEFPIQKIYLKNVEKYGHCFCSDPFLNLDCAISDGLLKKGDYFLMVSVGLGATFAVSLFQF</sequence>
<keyword evidence="2" id="KW-0012">Acyltransferase</keyword>
<dbReference type="GO" id="GO:0044550">
    <property type="term" value="P:secondary metabolite biosynthetic process"/>
    <property type="evidence" value="ECO:0007669"/>
    <property type="project" value="TreeGrafter"/>
</dbReference>
<evidence type="ECO:0000313" key="6">
    <source>
        <dbReference type="Proteomes" id="UP000036867"/>
    </source>
</evidence>
<dbReference type="InterPro" id="IPR013751">
    <property type="entry name" value="ACP_syn_III_N"/>
</dbReference>
<dbReference type="GO" id="GO:0004315">
    <property type="term" value="F:3-oxoacyl-[acyl-carrier-protein] synthase activity"/>
    <property type="evidence" value="ECO:0007669"/>
    <property type="project" value="InterPro"/>
</dbReference>